<dbReference type="Pfam" id="PF13915">
    <property type="entry name" value="DUF4210"/>
    <property type="match status" value="1"/>
</dbReference>
<dbReference type="AlphaFoldDB" id="A0A6V7Q7C9"/>
<feature type="compositionally biased region" description="Polar residues" evidence="1">
    <location>
        <begin position="469"/>
        <end position="486"/>
    </location>
</feature>
<protein>
    <recommendedName>
        <fullName evidence="2">Atos-like conserved domain-containing protein</fullName>
    </recommendedName>
</protein>
<feature type="domain" description="Atos-like conserved" evidence="2">
    <location>
        <begin position="247"/>
        <end position="306"/>
    </location>
</feature>
<gene>
    <name evidence="3" type="ORF">CB5_LOCUS22243</name>
</gene>
<dbReference type="InterPro" id="IPR033473">
    <property type="entry name" value="Atos-like_C"/>
</dbReference>
<dbReference type="Pfam" id="PF13889">
    <property type="entry name" value="Chromosome_seg"/>
    <property type="match status" value="1"/>
</dbReference>
<dbReference type="EMBL" id="LR862133">
    <property type="protein sequence ID" value="CAD1839032.1"/>
    <property type="molecule type" value="Genomic_DNA"/>
</dbReference>
<dbReference type="InterPro" id="IPR051506">
    <property type="entry name" value="ATOS_Transcription_Regulators"/>
</dbReference>
<name>A0A6V7Q7C9_ANACO</name>
<proteinExistence type="predicted"/>
<feature type="region of interest" description="Disordered" evidence="1">
    <location>
        <begin position="451"/>
        <end position="489"/>
    </location>
</feature>
<feature type="region of interest" description="Disordered" evidence="1">
    <location>
        <begin position="316"/>
        <end position="341"/>
    </location>
</feature>
<dbReference type="PANTHER" id="PTHR13199">
    <property type="entry name" value="GH03947P"/>
    <property type="match status" value="1"/>
</dbReference>
<accession>A0A6V7Q7C9</accession>
<dbReference type="SMART" id="SM01177">
    <property type="entry name" value="DUF4210"/>
    <property type="match status" value="1"/>
</dbReference>
<sequence length="577" mass="63174">MGLPQLSPNLADEVTTALSTFVSTPPRFGGIGTCDLDGLHGGSSSNRISGEFPSDFQRKTTLEVPKATDGSMNYKNAIDGATSLQGLRIDSKDTNGRFLPRMGQTVQRPLMRVVGFESSEINSSIANAKNDPLADLNGPQVRKRLHSPLNSTLLWSVPGSSNWGSMPCNLFTDGPLLENKEPFYHSDVGTSKISTLGEDNMLHDELDSFNLQRTCNSSRNCGIGSAPTPRCMNYVRSLSLLPVRRSLVGSFEESLLSGRLSSGKDSQRIDGFLAVLNVTGGSFSPSTQKLPFAVTSIDDDSPLLYYASIDLAGRLPPNNKSKSPKFRRSLSHNDDSRAARSRLRVPVKGRIQLVLSNPEMTPVHTFFCNYDLSDMPAGTKTFMRQKVALASSASPPNPMKDASEDRGTNILPKAQSEHRERNCDSAECCAHKTSQNGHGISEQCSTTMNIKDSANSNSIHSESERTDNDNNTTRRCSHSSSKANDTSAERGGVLRYALHLRFLSPFSKKASRSVQRCKSDLSSVPRGGGTEAAEERRFYLYNDLRVVFPQRHSDADEGKLRVEHHFPADPKYFAISN</sequence>
<feature type="compositionally biased region" description="Polar residues" evidence="1">
    <location>
        <begin position="451"/>
        <end position="460"/>
    </location>
</feature>
<reference evidence="3" key="1">
    <citation type="submission" date="2020-07" db="EMBL/GenBank/DDBJ databases">
        <authorList>
            <person name="Lin J."/>
        </authorList>
    </citation>
    <scope>NUCLEOTIDE SEQUENCE</scope>
</reference>
<evidence type="ECO:0000259" key="2">
    <source>
        <dbReference type="SMART" id="SM01177"/>
    </source>
</evidence>
<organism evidence="3">
    <name type="scientific">Ananas comosus var. bracteatus</name>
    <name type="common">red pineapple</name>
    <dbReference type="NCBI Taxonomy" id="296719"/>
    <lineage>
        <taxon>Eukaryota</taxon>
        <taxon>Viridiplantae</taxon>
        <taxon>Streptophyta</taxon>
        <taxon>Embryophyta</taxon>
        <taxon>Tracheophyta</taxon>
        <taxon>Spermatophyta</taxon>
        <taxon>Magnoliopsida</taxon>
        <taxon>Liliopsida</taxon>
        <taxon>Poales</taxon>
        <taxon>Bromeliaceae</taxon>
        <taxon>Bromelioideae</taxon>
        <taxon>Ananas</taxon>
    </lineage>
</organism>
<dbReference type="PANTHER" id="PTHR13199:SF11">
    <property type="entry name" value="PROTEIN ATOSSA"/>
    <property type="match status" value="1"/>
</dbReference>
<evidence type="ECO:0000256" key="1">
    <source>
        <dbReference type="SAM" id="MobiDB-lite"/>
    </source>
</evidence>
<evidence type="ECO:0000313" key="3">
    <source>
        <dbReference type="EMBL" id="CAD1839032.1"/>
    </source>
</evidence>
<dbReference type="InterPro" id="IPR025261">
    <property type="entry name" value="Atos-like_cons_dom"/>
</dbReference>